<evidence type="ECO:0000313" key="9">
    <source>
        <dbReference type="Proteomes" id="UP000179243"/>
    </source>
</evidence>
<dbReference type="InterPro" id="IPR029479">
    <property type="entry name" value="Nitroreductase"/>
</dbReference>
<dbReference type="Pfam" id="PF00881">
    <property type="entry name" value="Nitroreductase"/>
    <property type="match status" value="2"/>
</dbReference>
<comment type="cofactor">
    <cofactor evidence="1">
        <name>FMN</name>
        <dbReference type="ChEBI" id="CHEBI:58210"/>
    </cofactor>
</comment>
<dbReference type="PANTHER" id="PTHR43673">
    <property type="entry name" value="NAD(P)H NITROREDUCTASE YDGI-RELATED"/>
    <property type="match status" value="1"/>
</dbReference>
<dbReference type="SUPFAM" id="SSF55469">
    <property type="entry name" value="FMN-dependent nitroreductase-like"/>
    <property type="match status" value="1"/>
</dbReference>
<evidence type="ECO:0000256" key="3">
    <source>
        <dbReference type="ARBA" id="ARBA00022630"/>
    </source>
</evidence>
<comment type="caution">
    <text evidence="8">The sequence shown here is derived from an EMBL/GenBank/DDBJ whole genome shotgun (WGS) entry which is preliminary data.</text>
</comment>
<name>A0A1F7FI67_UNCRA</name>
<feature type="domain" description="Nitroreductase" evidence="7">
    <location>
        <begin position="7"/>
        <end position="55"/>
    </location>
</feature>
<evidence type="ECO:0000256" key="5">
    <source>
        <dbReference type="ARBA" id="ARBA00023002"/>
    </source>
</evidence>
<dbReference type="InterPro" id="IPR000415">
    <property type="entry name" value="Nitroreductase-like"/>
</dbReference>
<evidence type="ECO:0000256" key="6">
    <source>
        <dbReference type="SAM" id="Phobius"/>
    </source>
</evidence>
<dbReference type="CDD" id="cd20609">
    <property type="entry name" value="nitroreductase"/>
    <property type="match status" value="1"/>
</dbReference>
<evidence type="ECO:0000256" key="1">
    <source>
        <dbReference type="ARBA" id="ARBA00001917"/>
    </source>
</evidence>
<accession>A0A1F7FI67</accession>
<organism evidence="8 9">
    <name type="scientific">Candidatus Raymondbacteria bacterium RIFOXYD12_FULL_49_13</name>
    <dbReference type="NCBI Taxonomy" id="1817890"/>
    <lineage>
        <taxon>Bacteria</taxon>
        <taxon>Raymondiibacteriota</taxon>
    </lineage>
</organism>
<keyword evidence="3" id="KW-0285">Flavoprotein</keyword>
<protein>
    <submittedName>
        <fullName evidence="8">Nitroreductase</fullName>
    </submittedName>
</protein>
<sequence>MNFFELIQRRYSTRKYISTPVQEEVLSRILKAGCLAPTAANRQPFRIVVVHTKGNGELLKSMYKRDWFVEAPIILVVCAVVAEAWVRSYDGKNHADVDATIIADHLILAATEEGLGTCWIAAFDPAATRKALNIPQGIEPVICITLGHAADTAQLKKRKELKDLVVSEGF</sequence>
<dbReference type="Gene3D" id="3.40.109.10">
    <property type="entry name" value="NADH Oxidase"/>
    <property type="match status" value="1"/>
</dbReference>
<keyword evidence="5" id="KW-0560">Oxidoreductase</keyword>
<evidence type="ECO:0000259" key="7">
    <source>
        <dbReference type="Pfam" id="PF00881"/>
    </source>
</evidence>
<comment type="similarity">
    <text evidence="2">Belongs to the nitroreductase family.</text>
</comment>
<feature type="domain" description="Nitroreductase" evidence="7">
    <location>
        <begin position="62"/>
        <end position="148"/>
    </location>
</feature>
<evidence type="ECO:0000256" key="4">
    <source>
        <dbReference type="ARBA" id="ARBA00022643"/>
    </source>
</evidence>
<keyword evidence="6" id="KW-0812">Transmembrane</keyword>
<evidence type="ECO:0000256" key="2">
    <source>
        <dbReference type="ARBA" id="ARBA00007118"/>
    </source>
</evidence>
<dbReference type="EMBL" id="MFYX01000035">
    <property type="protein sequence ID" value="OGK06162.1"/>
    <property type="molecule type" value="Genomic_DNA"/>
</dbReference>
<dbReference type="Proteomes" id="UP000179243">
    <property type="component" value="Unassembled WGS sequence"/>
</dbReference>
<keyword evidence="6" id="KW-1133">Transmembrane helix</keyword>
<dbReference type="PANTHER" id="PTHR43673:SF2">
    <property type="entry name" value="NITROREDUCTASE"/>
    <property type="match status" value="1"/>
</dbReference>
<gene>
    <name evidence="8" type="ORF">A2519_22650</name>
</gene>
<keyword evidence="6" id="KW-0472">Membrane</keyword>
<proteinExistence type="inferred from homology"/>
<feature type="transmembrane region" description="Helical" evidence="6">
    <location>
        <begin position="67"/>
        <end position="86"/>
    </location>
</feature>
<keyword evidence="4" id="KW-0288">FMN</keyword>
<dbReference type="AlphaFoldDB" id="A0A1F7FI67"/>
<dbReference type="GO" id="GO:0016491">
    <property type="term" value="F:oxidoreductase activity"/>
    <property type="evidence" value="ECO:0007669"/>
    <property type="project" value="UniProtKB-KW"/>
</dbReference>
<evidence type="ECO:0000313" key="8">
    <source>
        <dbReference type="EMBL" id="OGK06162.1"/>
    </source>
</evidence>
<reference evidence="8 9" key="1">
    <citation type="journal article" date="2016" name="Nat. Commun.">
        <title>Thousands of microbial genomes shed light on interconnected biogeochemical processes in an aquifer system.</title>
        <authorList>
            <person name="Anantharaman K."/>
            <person name="Brown C.T."/>
            <person name="Hug L.A."/>
            <person name="Sharon I."/>
            <person name="Castelle C.J."/>
            <person name="Probst A.J."/>
            <person name="Thomas B.C."/>
            <person name="Singh A."/>
            <person name="Wilkins M.J."/>
            <person name="Karaoz U."/>
            <person name="Brodie E.L."/>
            <person name="Williams K.H."/>
            <person name="Hubbard S.S."/>
            <person name="Banfield J.F."/>
        </authorList>
    </citation>
    <scope>NUCLEOTIDE SEQUENCE [LARGE SCALE GENOMIC DNA]</scope>
</reference>